<dbReference type="GeneID" id="64634540"/>
<accession>A0A9P7E7P0</accession>
<comment type="caution">
    <text evidence="1">The sequence shown here is derived from an EMBL/GenBank/DDBJ whole genome shotgun (WGS) entry which is preliminary data.</text>
</comment>
<name>A0A9P7E7P0_9AGAM</name>
<dbReference type="AlphaFoldDB" id="A0A9P7E7P0"/>
<sequence>MSSTTLPLTVDCSEKLNVHGNCIAMDIKNILIDWPTYMVKFTPKKPGPVKLMIHFKNASKGVWVEDEDSDTKTVTVTTCKSSSTCASTTHDADTTLVSDMPSESKDDMQLVSTTPVHFISIPKNPSTLKKCKFRDEDCHIPHARHRSHHIPTLSGPISGPHIQLIPGSPILSTLCTFHPARHLDFTSSQILDYIHHLTYLSPVSALPSRSPDLWTSRY</sequence>
<proteinExistence type="predicted"/>
<dbReference type="RefSeq" id="XP_041190880.1">
    <property type="nucleotide sequence ID" value="XM_041340524.1"/>
</dbReference>
<reference evidence="1" key="1">
    <citation type="journal article" date="2020" name="New Phytol.">
        <title>Comparative genomics reveals dynamic genome evolution in host specialist ectomycorrhizal fungi.</title>
        <authorList>
            <person name="Lofgren L.A."/>
            <person name="Nguyen N.H."/>
            <person name="Vilgalys R."/>
            <person name="Ruytinx J."/>
            <person name="Liao H.L."/>
            <person name="Branco S."/>
            <person name="Kuo A."/>
            <person name="LaButti K."/>
            <person name="Lipzen A."/>
            <person name="Andreopoulos W."/>
            <person name="Pangilinan J."/>
            <person name="Riley R."/>
            <person name="Hundley H."/>
            <person name="Na H."/>
            <person name="Barry K."/>
            <person name="Grigoriev I.V."/>
            <person name="Stajich J.E."/>
            <person name="Kennedy P.G."/>
        </authorList>
    </citation>
    <scope>NUCLEOTIDE SEQUENCE</scope>
    <source>
        <strain evidence="1">MN1</strain>
    </source>
</reference>
<keyword evidence="2" id="KW-1185">Reference proteome</keyword>
<evidence type="ECO:0000313" key="2">
    <source>
        <dbReference type="Proteomes" id="UP000807769"/>
    </source>
</evidence>
<gene>
    <name evidence="1" type="ORF">BJ212DRAFT_1482917</name>
</gene>
<protein>
    <submittedName>
        <fullName evidence="1">Uncharacterized protein</fullName>
    </submittedName>
</protein>
<dbReference type="EMBL" id="JABBWG010000025">
    <property type="protein sequence ID" value="KAG1812857.1"/>
    <property type="molecule type" value="Genomic_DNA"/>
</dbReference>
<evidence type="ECO:0000313" key="1">
    <source>
        <dbReference type="EMBL" id="KAG1812857.1"/>
    </source>
</evidence>
<organism evidence="1 2">
    <name type="scientific">Suillus subaureus</name>
    <dbReference type="NCBI Taxonomy" id="48587"/>
    <lineage>
        <taxon>Eukaryota</taxon>
        <taxon>Fungi</taxon>
        <taxon>Dikarya</taxon>
        <taxon>Basidiomycota</taxon>
        <taxon>Agaricomycotina</taxon>
        <taxon>Agaricomycetes</taxon>
        <taxon>Agaricomycetidae</taxon>
        <taxon>Boletales</taxon>
        <taxon>Suillineae</taxon>
        <taxon>Suillaceae</taxon>
        <taxon>Suillus</taxon>
    </lineage>
</organism>
<dbReference type="OrthoDB" id="2657552at2759"/>
<dbReference type="Proteomes" id="UP000807769">
    <property type="component" value="Unassembled WGS sequence"/>
</dbReference>